<evidence type="ECO:0000256" key="3">
    <source>
        <dbReference type="ARBA" id="ARBA00023163"/>
    </source>
</evidence>
<keyword evidence="1" id="KW-0805">Transcription regulation</keyword>
<dbReference type="SUPFAM" id="SSF46785">
    <property type="entry name" value="Winged helix' DNA-binding domain"/>
    <property type="match status" value="1"/>
</dbReference>
<dbReference type="CDD" id="cd00090">
    <property type="entry name" value="HTH_ARSR"/>
    <property type="match status" value="1"/>
</dbReference>
<dbReference type="PANTHER" id="PTHR33154:SF33">
    <property type="entry name" value="TRANSCRIPTIONAL REPRESSOR SDPR"/>
    <property type="match status" value="1"/>
</dbReference>
<name>A0ABP4KBR3_9ACTN</name>
<dbReference type="InterPro" id="IPR011991">
    <property type="entry name" value="ArsR-like_HTH"/>
</dbReference>
<evidence type="ECO:0000313" key="6">
    <source>
        <dbReference type="Proteomes" id="UP001501470"/>
    </source>
</evidence>
<dbReference type="InterPro" id="IPR036390">
    <property type="entry name" value="WH_DNA-bd_sf"/>
</dbReference>
<feature type="domain" description="HTH arsR-type" evidence="4">
    <location>
        <begin position="1"/>
        <end position="92"/>
    </location>
</feature>
<dbReference type="Pfam" id="PF12840">
    <property type="entry name" value="HTH_20"/>
    <property type="match status" value="1"/>
</dbReference>
<protein>
    <submittedName>
        <fullName evidence="5">Metalloregulator ArsR/SmtB family transcription factor</fullName>
    </submittedName>
</protein>
<dbReference type="Gene3D" id="1.10.10.10">
    <property type="entry name" value="Winged helix-like DNA-binding domain superfamily/Winged helix DNA-binding domain"/>
    <property type="match status" value="1"/>
</dbReference>
<dbReference type="InterPro" id="IPR001845">
    <property type="entry name" value="HTH_ArsR_DNA-bd_dom"/>
</dbReference>
<sequence length="96" mass="10817">MTEDDADEMLRAFSHPARREILRHCWHERQSAGALTAASGLAAASVSEHLKVLRKCGLVTLHKEGTFRWYSTDRARVADLAAWLRDFPNAALMEQP</sequence>
<accession>A0ABP4KBR3</accession>
<evidence type="ECO:0000256" key="2">
    <source>
        <dbReference type="ARBA" id="ARBA00023125"/>
    </source>
</evidence>
<dbReference type="Proteomes" id="UP001501470">
    <property type="component" value="Unassembled WGS sequence"/>
</dbReference>
<evidence type="ECO:0000256" key="1">
    <source>
        <dbReference type="ARBA" id="ARBA00023015"/>
    </source>
</evidence>
<dbReference type="InterPro" id="IPR036388">
    <property type="entry name" value="WH-like_DNA-bd_sf"/>
</dbReference>
<dbReference type="PROSITE" id="PS50987">
    <property type="entry name" value="HTH_ARSR_2"/>
    <property type="match status" value="1"/>
</dbReference>
<dbReference type="PANTHER" id="PTHR33154">
    <property type="entry name" value="TRANSCRIPTIONAL REGULATOR, ARSR FAMILY"/>
    <property type="match status" value="1"/>
</dbReference>
<dbReference type="SMART" id="SM00418">
    <property type="entry name" value="HTH_ARSR"/>
    <property type="match status" value="1"/>
</dbReference>
<proteinExistence type="predicted"/>
<dbReference type="InterPro" id="IPR051081">
    <property type="entry name" value="HTH_MetalResp_TranReg"/>
</dbReference>
<gene>
    <name evidence="5" type="ORF">GCM10009827_008130</name>
</gene>
<comment type="caution">
    <text evidence="5">The sequence shown here is derived from an EMBL/GenBank/DDBJ whole genome shotgun (WGS) entry which is preliminary data.</text>
</comment>
<reference evidence="6" key="1">
    <citation type="journal article" date="2019" name="Int. J. Syst. Evol. Microbiol.">
        <title>The Global Catalogue of Microorganisms (GCM) 10K type strain sequencing project: providing services to taxonomists for standard genome sequencing and annotation.</title>
        <authorList>
            <consortium name="The Broad Institute Genomics Platform"/>
            <consortium name="The Broad Institute Genome Sequencing Center for Infectious Disease"/>
            <person name="Wu L."/>
            <person name="Ma J."/>
        </authorList>
    </citation>
    <scope>NUCLEOTIDE SEQUENCE [LARGE SCALE GENOMIC DNA]</scope>
    <source>
        <strain evidence="6">JCM 15933</strain>
    </source>
</reference>
<keyword evidence="2" id="KW-0238">DNA-binding</keyword>
<keyword evidence="6" id="KW-1185">Reference proteome</keyword>
<dbReference type="PRINTS" id="PR00778">
    <property type="entry name" value="HTHARSR"/>
</dbReference>
<keyword evidence="3" id="KW-0804">Transcription</keyword>
<evidence type="ECO:0000259" key="4">
    <source>
        <dbReference type="PROSITE" id="PS50987"/>
    </source>
</evidence>
<dbReference type="RefSeq" id="WP_344499586.1">
    <property type="nucleotide sequence ID" value="NZ_BAAAQD010000001.1"/>
</dbReference>
<evidence type="ECO:0000313" key="5">
    <source>
        <dbReference type="EMBL" id="GAA1500887.1"/>
    </source>
</evidence>
<dbReference type="NCBIfam" id="NF033788">
    <property type="entry name" value="HTH_metalloreg"/>
    <property type="match status" value="1"/>
</dbReference>
<organism evidence="5 6">
    <name type="scientific">Dactylosporangium maewongense</name>
    <dbReference type="NCBI Taxonomy" id="634393"/>
    <lineage>
        <taxon>Bacteria</taxon>
        <taxon>Bacillati</taxon>
        <taxon>Actinomycetota</taxon>
        <taxon>Actinomycetes</taxon>
        <taxon>Micromonosporales</taxon>
        <taxon>Micromonosporaceae</taxon>
        <taxon>Dactylosporangium</taxon>
    </lineage>
</organism>
<dbReference type="EMBL" id="BAAAQD010000001">
    <property type="protein sequence ID" value="GAA1500887.1"/>
    <property type="molecule type" value="Genomic_DNA"/>
</dbReference>